<dbReference type="RefSeq" id="XP_001887661.1">
    <property type="nucleotide sequence ID" value="XM_001887626.1"/>
</dbReference>
<dbReference type="InParanoid" id="B0DUQ8"/>
<organism evidence="2">
    <name type="scientific">Laccaria bicolor (strain S238N-H82 / ATCC MYA-4686)</name>
    <name type="common">Bicoloured deceiver</name>
    <name type="synonym">Laccaria laccata var. bicolor</name>
    <dbReference type="NCBI Taxonomy" id="486041"/>
    <lineage>
        <taxon>Eukaryota</taxon>
        <taxon>Fungi</taxon>
        <taxon>Dikarya</taxon>
        <taxon>Basidiomycota</taxon>
        <taxon>Agaricomycotina</taxon>
        <taxon>Agaricomycetes</taxon>
        <taxon>Agaricomycetidae</taxon>
        <taxon>Agaricales</taxon>
        <taxon>Agaricineae</taxon>
        <taxon>Hydnangiaceae</taxon>
        <taxon>Laccaria</taxon>
    </lineage>
</organism>
<dbReference type="HOGENOM" id="CLU_2612502_0_0_1"/>
<evidence type="ECO:0000313" key="2">
    <source>
        <dbReference type="Proteomes" id="UP000001194"/>
    </source>
</evidence>
<dbReference type="KEGG" id="lbc:LACBIDRAFT_399320"/>
<reference evidence="1 2" key="1">
    <citation type="journal article" date="2008" name="Nature">
        <title>The genome of Laccaria bicolor provides insights into mycorrhizal symbiosis.</title>
        <authorList>
            <person name="Martin F."/>
            <person name="Aerts A."/>
            <person name="Ahren D."/>
            <person name="Brun A."/>
            <person name="Danchin E.G.J."/>
            <person name="Duchaussoy F."/>
            <person name="Gibon J."/>
            <person name="Kohler A."/>
            <person name="Lindquist E."/>
            <person name="Pereda V."/>
            <person name="Salamov A."/>
            <person name="Shapiro H.J."/>
            <person name="Wuyts J."/>
            <person name="Blaudez D."/>
            <person name="Buee M."/>
            <person name="Brokstein P."/>
            <person name="Canbaeck B."/>
            <person name="Cohen D."/>
            <person name="Courty P.E."/>
            <person name="Coutinho P.M."/>
            <person name="Delaruelle C."/>
            <person name="Detter J.C."/>
            <person name="Deveau A."/>
            <person name="DiFazio S."/>
            <person name="Duplessis S."/>
            <person name="Fraissinet-Tachet L."/>
            <person name="Lucic E."/>
            <person name="Frey-Klett P."/>
            <person name="Fourrey C."/>
            <person name="Feussner I."/>
            <person name="Gay G."/>
            <person name="Grimwood J."/>
            <person name="Hoegger P.J."/>
            <person name="Jain P."/>
            <person name="Kilaru S."/>
            <person name="Labbe J."/>
            <person name="Lin Y.C."/>
            <person name="Legue V."/>
            <person name="Le Tacon F."/>
            <person name="Marmeisse R."/>
            <person name="Melayah D."/>
            <person name="Montanini B."/>
            <person name="Muratet M."/>
            <person name="Nehls U."/>
            <person name="Niculita-Hirzel H."/>
            <person name="Oudot-Le Secq M.P."/>
            <person name="Peter M."/>
            <person name="Quesneville H."/>
            <person name="Rajashekar B."/>
            <person name="Reich M."/>
            <person name="Rouhier N."/>
            <person name="Schmutz J."/>
            <person name="Yin T."/>
            <person name="Chalot M."/>
            <person name="Henrissat B."/>
            <person name="Kuees U."/>
            <person name="Lucas S."/>
            <person name="Van de Peer Y."/>
            <person name="Podila G.K."/>
            <person name="Polle A."/>
            <person name="Pukkila P.J."/>
            <person name="Richardson P.M."/>
            <person name="Rouze P."/>
            <person name="Sanders I.R."/>
            <person name="Stajich J.E."/>
            <person name="Tunlid A."/>
            <person name="Tuskan G."/>
            <person name="Grigoriev I.V."/>
        </authorList>
    </citation>
    <scope>NUCLEOTIDE SEQUENCE [LARGE SCALE GENOMIC DNA]</scope>
    <source>
        <strain evidence="2">S238N-H82 / ATCC MYA-4686</strain>
    </source>
</reference>
<accession>B0DUQ8</accession>
<gene>
    <name evidence="1" type="primary">FAD12-2</name>
    <name evidence="1" type="ORF">LACBIDRAFT_399320</name>
</gene>
<name>B0DUQ8_LACBS</name>
<feature type="non-terminal residue" evidence="1">
    <location>
        <position position="1"/>
    </location>
</feature>
<dbReference type="EMBL" id="DS547137">
    <property type="protein sequence ID" value="EDR01585.1"/>
    <property type="molecule type" value="Genomic_DNA"/>
</dbReference>
<protein>
    <submittedName>
        <fullName evidence="1">Predicted protein</fullName>
    </submittedName>
</protein>
<dbReference type="AlphaFoldDB" id="B0DUQ8"/>
<sequence length="79" mass="9030">VRNKIIGFELHSMSPPDVLLNDFDIDYCTSQLISTCALQLNWYLFVPYLAWLTTPHSSSTSSIERVKNYVPYARSTFPG</sequence>
<proteinExistence type="predicted"/>
<dbReference type="Proteomes" id="UP000001194">
    <property type="component" value="Unassembled WGS sequence"/>
</dbReference>
<feature type="non-terminal residue" evidence="1">
    <location>
        <position position="79"/>
    </location>
</feature>
<evidence type="ECO:0000313" key="1">
    <source>
        <dbReference type="EMBL" id="EDR01585.1"/>
    </source>
</evidence>
<keyword evidence="2" id="KW-1185">Reference proteome</keyword>
<dbReference type="GeneID" id="6083419"/>